<reference evidence="2 3" key="1">
    <citation type="submission" date="2018-05" db="EMBL/GenBank/DDBJ databases">
        <title>Compelete Genome Sequence of Spiroplasma melliferum.</title>
        <authorList>
            <person name="Davis R.E."/>
            <person name="Shao J.Y."/>
            <person name="Zhao Y."/>
            <person name="Gasparich G.E."/>
        </authorList>
    </citation>
    <scope>NUCLEOTIDE SEQUENCE [LARGE SCALE GENOMIC DNA]</scope>
    <source>
        <strain evidence="2 3">AS576</strain>
    </source>
</reference>
<organism evidence="2 3">
    <name type="scientific">Spiroplasma melliferum</name>
    <dbReference type="NCBI Taxonomy" id="2134"/>
    <lineage>
        <taxon>Bacteria</taxon>
        <taxon>Bacillati</taxon>
        <taxon>Mycoplasmatota</taxon>
        <taxon>Mollicutes</taxon>
        <taxon>Entomoplasmatales</taxon>
        <taxon>Spiroplasmataceae</taxon>
        <taxon>Spiroplasma</taxon>
    </lineage>
</organism>
<evidence type="ECO:0000256" key="1">
    <source>
        <dbReference type="ARBA" id="ARBA00006539"/>
    </source>
</evidence>
<dbReference type="Pfam" id="PF06782">
    <property type="entry name" value="UPF0236"/>
    <property type="match status" value="1"/>
</dbReference>
<name>A0ABX5U937_SPIME</name>
<dbReference type="Proteomes" id="UP000298715">
    <property type="component" value="Chromosome"/>
</dbReference>
<evidence type="ECO:0000313" key="3">
    <source>
        <dbReference type="Proteomes" id="UP000298715"/>
    </source>
</evidence>
<keyword evidence="3" id="KW-1185">Reference proteome</keyword>
<protein>
    <recommendedName>
        <fullName evidence="4">ISLre2 family transposase</fullName>
    </recommendedName>
</protein>
<dbReference type="InterPro" id="IPR009620">
    <property type="entry name" value="UPF0236"/>
</dbReference>
<gene>
    <name evidence="2" type="ORF">SRED_002298</name>
</gene>
<comment type="similarity">
    <text evidence="1">Belongs to the UPF0236 family.</text>
</comment>
<dbReference type="EMBL" id="CP029202">
    <property type="protein sequence ID" value="QCO23824.1"/>
    <property type="molecule type" value="Genomic_DNA"/>
</dbReference>
<proteinExistence type="inferred from homology"/>
<evidence type="ECO:0008006" key="4">
    <source>
        <dbReference type="Google" id="ProtNLM"/>
    </source>
</evidence>
<evidence type="ECO:0000313" key="2">
    <source>
        <dbReference type="EMBL" id="QCO23824.1"/>
    </source>
</evidence>
<accession>A0ABX5U937</accession>
<sequence length="468" mass="55143">MIYDFNPYDFFTEFNRTAVEKYKKTLTDEFQKIDEELFQYIRKANPTYKPKGYRKRKLISSFGEIKLKLHRYKYWDNEKYNSNTKECGKWRYTVLFLQHIKLKKYQRLTHDLRLKILNMIGDGLRHKDILLAFPKYLLTTQTISNIIKGIKVADYIDNSEIKKIDVTALAENKIHIALDDTFLKAFTKRKKKSKFRIRSLTTYTGHDKKESFNYRKILENKKSDYKMVKIGQAIKTVDYVDEILNHINKYYIINSDTKFIVGGDGARWISEVANILAAEYVLDKFHALRLIKSLLSIRTSEYHKNNFKKAQEFFSKGKVDDLLQLIEGYKGDLLIPKQDKIQKVYNYIKCNRKGIESYQYSWCLGVCAEGQISHNYKQTLGYGAKILNEETLHNMLDLRLAKLNGFKPIEKLIQEELIELKQVDEFNKITRWIDTNNIVEYKIHQGSTPIIYSGSNAYGKAVRGILTY</sequence>
<dbReference type="NCBIfam" id="NF046004">
    <property type="entry name" value="ICE_Mbov_0401"/>
    <property type="match status" value="1"/>
</dbReference>